<accession>A0ABP2SNV7</accession>
<proteinExistence type="predicted"/>
<dbReference type="Pfam" id="PF13884">
    <property type="entry name" value="Peptidase_S74"/>
    <property type="match status" value="1"/>
</dbReference>
<reference evidence="4 5" key="1">
    <citation type="journal article" date="2013" name="Genome Announc.">
        <title>Whole Genome Sequencing and Comparative Analysis of Bartonella bacilliformis Strain INS, the Causative Agent of Carrion's Disease.</title>
        <authorList>
            <person name="Tarazona D."/>
            <person name="Padilla C."/>
            <person name="Caceres O."/>
            <person name="Montenegro J.D."/>
            <person name="Bailon H."/>
            <person name="Ventura G."/>
            <person name="Mendoza G."/>
            <person name="Anaya E."/>
            <person name="Guio H."/>
        </authorList>
    </citation>
    <scope>NUCLEOTIDE SEQUENCE [LARGE SCALE GENOMIC DNA]</scope>
    <source>
        <strain evidence="4 5">INS</strain>
    </source>
</reference>
<keyword evidence="2" id="KW-0812">Transmembrane</keyword>
<feature type="region of interest" description="Disordered" evidence="1">
    <location>
        <begin position="1"/>
        <end position="20"/>
    </location>
</feature>
<dbReference type="InterPro" id="IPR030392">
    <property type="entry name" value="S74_ICA"/>
</dbReference>
<feature type="compositionally biased region" description="Basic and acidic residues" evidence="1">
    <location>
        <begin position="204"/>
        <end position="218"/>
    </location>
</feature>
<keyword evidence="5" id="KW-1185">Reference proteome</keyword>
<sequence length="392" mass="42571">MSRRTTTPQAQTTTQTNAPPAWATDIFKKAAADALNLYNKGIGEHAYQGERYAGLSETTQNAIKGLSEAAQKYSASPLNDWLKGPTNSVTNLSDMAAGNLIGNNNKFQEALNNALSKTSDSINQSMAGAGRYGSGAHTGVLTDELGALATKANAQQYNQDVQNMINANKLIDGSMNDQINAANNFYQGQSHAQSSALKGGALQDADRQSALDAEREKWTEQENQAWNRLEKLLQAGVASAGNYGTKTGQSTTMPSVTKDPLSDAMRWLGLIKGVAGLSDVRMKDNIVPIGQKNGYPLYEFNYKGGAQRYRGVIAQDVLRLNPDAVHCDEKTRLLYVYYNKLGFNMETVDAKVSVDAPKERQMTHPRKGTFLSLLLALLACLPGFSFWKKGDV</sequence>
<evidence type="ECO:0000256" key="2">
    <source>
        <dbReference type="SAM" id="Phobius"/>
    </source>
</evidence>
<comment type="caution">
    <text evidence="4">The sequence shown here is derived from an EMBL/GenBank/DDBJ whole genome shotgun (WGS) entry which is preliminary data.</text>
</comment>
<evidence type="ECO:0000313" key="5">
    <source>
        <dbReference type="Proteomes" id="UP000009359"/>
    </source>
</evidence>
<feature type="transmembrane region" description="Helical" evidence="2">
    <location>
        <begin position="368"/>
        <end position="387"/>
    </location>
</feature>
<evidence type="ECO:0000259" key="3">
    <source>
        <dbReference type="Pfam" id="PF13884"/>
    </source>
</evidence>
<name>A0ABP2SNV7_BARBA</name>
<keyword evidence="2" id="KW-1133">Transmembrane helix</keyword>
<gene>
    <name evidence="4" type="ORF">BbINS_01106</name>
</gene>
<organism evidence="4 5">
    <name type="scientific">Bartonella bacilliformis INS</name>
    <dbReference type="NCBI Taxonomy" id="1206782"/>
    <lineage>
        <taxon>Bacteria</taxon>
        <taxon>Pseudomonadati</taxon>
        <taxon>Pseudomonadota</taxon>
        <taxon>Alphaproteobacteria</taxon>
        <taxon>Hyphomicrobiales</taxon>
        <taxon>Bartonellaceae</taxon>
        <taxon>Bartonella</taxon>
    </lineage>
</organism>
<feature type="domain" description="Peptidase S74" evidence="3">
    <location>
        <begin position="278"/>
        <end position="326"/>
    </location>
</feature>
<protein>
    <recommendedName>
        <fullName evidence="3">Peptidase S74 domain-containing protein</fullName>
    </recommendedName>
</protein>
<dbReference type="Proteomes" id="UP000009359">
    <property type="component" value="Unassembled WGS sequence"/>
</dbReference>
<evidence type="ECO:0000256" key="1">
    <source>
        <dbReference type="SAM" id="MobiDB-lite"/>
    </source>
</evidence>
<dbReference type="RefSeq" id="WP_005766092.1">
    <property type="nucleotide sequence ID" value="NZ_AMQK01000004.1"/>
</dbReference>
<keyword evidence="2" id="KW-0472">Membrane</keyword>
<dbReference type="EMBL" id="AMQK01000004">
    <property type="protein sequence ID" value="EKS45868.1"/>
    <property type="molecule type" value="Genomic_DNA"/>
</dbReference>
<dbReference type="GeneID" id="4684904"/>
<feature type="region of interest" description="Disordered" evidence="1">
    <location>
        <begin position="196"/>
        <end position="218"/>
    </location>
</feature>
<evidence type="ECO:0000313" key="4">
    <source>
        <dbReference type="EMBL" id="EKS45868.1"/>
    </source>
</evidence>